<protein>
    <submittedName>
        <fullName evidence="1">Uncharacterized protein</fullName>
    </submittedName>
</protein>
<accession>A0ACC1NNZ6</accession>
<proteinExistence type="predicted"/>
<name>A0ACC1NNZ6_9HYPO</name>
<dbReference type="Proteomes" id="UP001143910">
    <property type="component" value="Unassembled WGS sequence"/>
</dbReference>
<comment type="caution">
    <text evidence="1">The sequence shown here is derived from an EMBL/GenBank/DDBJ whole genome shotgun (WGS) entry which is preliminary data.</text>
</comment>
<gene>
    <name evidence="1" type="ORF">NQ176_g2866</name>
</gene>
<organism evidence="1 2">
    <name type="scientific">Zarea fungicola</name>
    <dbReference type="NCBI Taxonomy" id="93591"/>
    <lineage>
        <taxon>Eukaryota</taxon>
        <taxon>Fungi</taxon>
        <taxon>Dikarya</taxon>
        <taxon>Ascomycota</taxon>
        <taxon>Pezizomycotina</taxon>
        <taxon>Sordariomycetes</taxon>
        <taxon>Hypocreomycetidae</taxon>
        <taxon>Hypocreales</taxon>
        <taxon>Cordycipitaceae</taxon>
        <taxon>Zarea</taxon>
    </lineage>
</organism>
<reference evidence="1" key="1">
    <citation type="submission" date="2022-08" db="EMBL/GenBank/DDBJ databases">
        <title>Genome Sequence of Lecanicillium fungicola.</title>
        <authorList>
            <person name="Buettner E."/>
        </authorList>
    </citation>
    <scope>NUCLEOTIDE SEQUENCE</scope>
    <source>
        <strain evidence="1">Babe33</strain>
    </source>
</reference>
<dbReference type="EMBL" id="JANJQO010000228">
    <property type="protein sequence ID" value="KAJ2980073.1"/>
    <property type="molecule type" value="Genomic_DNA"/>
</dbReference>
<sequence length="261" mass="28187">MASLLRKIFKRKAPPPLACSVSLGEDGHPVGEDPNHQHTAACFTAFEPLAVLELFQSQSCVSCPPAIPSIHTASDDPNVLLLSYNVTLFDSAGWKDTFANTNSDNRHRAYARRWGRNSLFTPQIVANGAADGNGRTAEEARAVVHQGRDAIRTQGRNIYIDANDNEVRVDTDTLEAQPHEVLLVLFESKDQNIKVGKGPNKGKKLNHRNVVTDVIKVGDWTGGNAVWALPVSRRSLNQDSGAVVLLQEGGPGGLIAAAARI</sequence>
<evidence type="ECO:0000313" key="1">
    <source>
        <dbReference type="EMBL" id="KAJ2980073.1"/>
    </source>
</evidence>
<evidence type="ECO:0000313" key="2">
    <source>
        <dbReference type="Proteomes" id="UP001143910"/>
    </source>
</evidence>
<keyword evidence="2" id="KW-1185">Reference proteome</keyword>